<dbReference type="Proteomes" id="UP001596298">
    <property type="component" value="Unassembled WGS sequence"/>
</dbReference>
<proteinExistence type="predicted"/>
<evidence type="ECO:0000259" key="2">
    <source>
        <dbReference type="Pfam" id="PF03190"/>
    </source>
</evidence>
<dbReference type="RefSeq" id="WP_382404776.1">
    <property type="nucleotide sequence ID" value="NZ_JBHSWH010000001.1"/>
</dbReference>
<feature type="region of interest" description="Disordered" evidence="1">
    <location>
        <begin position="501"/>
        <end position="536"/>
    </location>
</feature>
<keyword evidence="4" id="KW-1185">Reference proteome</keyword>
<dbReference type="SUPFAM" id="SSF52833">
    <property type="entry name" value="Thioredoxin-like"/>
    <property type="match status" value="1"/>
</dbReference>
<dbReference type="SUPFAM" id="SSF48208">
    <property type="entry name" value="Six-hairpin glycosidases"/>
    <property type="match status" value="1"/>
</dbReference>
<dbReference type="InterPro" id="IPR004879">
    <property type="entry name" value="Ssp411-like_TRX"/>
</dbReference>
<gene>
    <name evidence="3" type="ORF">ACFQDH_23585</name>
</gene>
<name>A0ABW2AMT9_9MICO</name>
<evidence type="ECO:0000313" key="3">
    <source>
        <dbReference type="EMBL" id="MFC6708137.1"/>
    </source>
</evidence>
<dbReference type="CDD" id="cd02955">
    <property type="entry name" value="SSP411"/>
    <property type="match status" value="1"/>
</dbReference>
<feature type="region of interest" description="Disordered" evidence="1">
    <location>
        <begin position="279"/>
        <end position="322"/>
    </location>
</feature>
<evidence type="ECO:0000256" key="1">
    <source>
        <dbReference type="SAM" id="MobiDB-lite"/>
    </source>
</evidence>
<dbReference type="Gene3D" id="3.40.30.10">
    <property type="entry name" value="Glutaredoxin"/>
    <property type="match status" value="1"/>
</dbReference>
<dbReference type="InterPro" id="IPR024705">
    <property type="entry name" value="Ssp411"/>
</dbReference>
<dbReference type="PANTHER" id="PTHR42899:SF1">
    <property type="entry name" value="SPERMATOGENESIS-ASSOCIATED PROTEIN 20"/>
    <property type="match status" value="1"/>
</dbReference>
<feature type="compositionally biased region" description="Low complexity" evidence="1">
    <location>
        <begin position="305"/>
        <end position="319"/>
    </location>
</feature>
<feature type="domain" description="Spermatogenesis-associated protein 20-like TRX" evidence="2">
    <location>
        <begin position="3"/>
        <end position="157"/>
    </location>
</feature>
<reference evidence="4" key="1">
    <citation type="journal article" date="2019" name="Int. J. Syst. Evol. Microbiol.">
        <title>The Global Catalogue of Microorganisms (GCM) 10K type strain sequencing project: providing services to taxonomists for standard genome sequencing and annotation.</title>
        <authorList>
            <consortium name="The Broad Institute Genomics Platform"/>
            <consortium name="The Broad Institute Genome Sequencing Center for Infectious Disease"/>
            <person name="Wu L."/>
            <person name="Ma J."/>
        </authorList>
    </citation>
    <scope>NUCLEOTIDE SEQUENCE [LARGE SCALE GENOMIC DNA]</scope>
    <source>
        <strain evidence="4">CCUG 58127</strain>
    </source>
</reference>
<feature type="compositionally biased region" description="Polar residues" evidence="1">
    <location>
        <begin position="290"/>
        <end position="300"/>
    </location>
</feature>
<dbReference type="Pfam" id="PF03190">
    <property type="entry name" value="Thioredox_DsbH"/>
    <property type="match status" value="1"/>
</dbReference>
<dbReference type="PANTHER" id="PTHR42899">
    <property type="entry name" value="SPERMATOGENESIS-ASSOCIATED PROTEIN 20"/>
    <property type="match status" value="1"/>
</dbReference>
<dbReference type="Gene3D" id="1.50.10.20">
    <property type="match status" value="1"/>
</dbReference>
<dbReference type="EMBL" id="JBHSWH010000001">
    <property type="protein sequence ID" value="MFC6708137.1"/>
    <property type="molecule type" value="Genomic_DNA"/>
</dbReference>
<protein>
    <submittedName>
        <fullName evidence="3">Thioredoxin domain-containing protein</fullName>
    </submittedName>
</protein>
<comment type="caution">
    <text evidence="3">The sequence shown here is derived from an EMBL/GenBank/DDBJ whole genome shotgun (WGS) entry which is preliminary data.</text>
</comment>
<evidence type="ECO:0000313" key="4">
    <source>
        <dbReference type="Proteomes" id="UP001596298"/>
    </source>
</evidence>
<organism evidence="3 4">
    <name type="scientific">Flexivirga alba</name>
    <dbReference type="NCBI Taxonomy" id="702742"/>
    <lineage>
        <taxon>Bacteria</taxon>
        <taxon>Bacillati</taxon>
        <taxon>Actinomycetota</taxon>
        <taxon>Actinomycetes</taxon>
        <taxon>Micrococcales</taxon>
        <taxon>Dermacoccaceae</taxon>
        <taxon>Flexivirga</taxon>
    </lineage>
</organism>
<dbReference type="InterPro" id="IPR008928">
    <property type="entry name" value="6-hairpin_glycosidase_sf"/>
</dbReference>
<accession>A0ABW2AMT9</accession>
<sequence length="536" mass="57770">MANRLADSLSPYLRQHADNPVDWREWSPEALQEAADNNRPILLSVGYAACHWCHVMAHESFENLEVAAAINQSFVAIKVDREERPDIDAAYMTATTAMTGSGGWPMTCLLTPDGKPFFSGTYLPKPQFLQLLSAAKHAWETQPDEVRASGQNVATQLAAAATRGASTALTAEVTANAVTTLRQSYDARYGGFGGAPSSRRPWCWSFCCATTRAPVTAMPWPWSSTAARQWLVAASTTSLPVASHATASTRPGRCRTSRRCSTTTRNCCVSTRTCGAPLKARLSPELPPRQRNSSSATSGRPTAASPARSTPTPRGSSTTYVWSPSDLRATLGDEDGRWAAELLGVTEEGTFEHGTSTLQLLRDPDDQSRWELIRTKLMDRRSRRPQPDRDEKVVTSWNGLAISALAEAAMILQESEWLDAAMASAEFALDRHLVDGRLRRTSLGGRVSGAPGVADDYGNFAEALLVLHQATGEQRYLAAGEQLLATAQQIFTGPSGGFHDAASAERSCSSPRVVPVTTPSLLGPRASPAHCSPSAR</sequence>
<dbReference type="InterPro" id="IPR036249">
    <property type="entry name" value="Thioredoxin-like_sf"/>
</dbReference>